<keyword evidence="2" id="KW-1185">Reference proteome</keyword>
<feature type="non-terminal residue" evidence="1">
    <location>
        <position position="143"/>
    </location>
</feature>
<name>A0AAD7H9C4_9AGAR</name>
<evidence type="ECO:0000313" key="1">
    <source>
        <dbReference type="EMBL" id="KAJ7715582.1"/>
    </source>
</evidence>
<protein>
    <submittedName>
        <fullName evidence="1">Uncharacterized protein</fullName>
    </submittedName>
</protein>
<accession>A0AAD7H9C4</accession>
<sequence length="143" mass="16264">NVTSTNHGRPSVKGDKFYRCLHGESKKILKISKAMHSSLNGLTGHLKSNAPDMHQLFEILLNRGTPPTPEEKAIAQGQKKFSSRAELKKFMDKYATLATHQQTLRQSLARASEKELGDWDQKTFERLLLEWLVACDQPFQEVE</sequence>
<evidence type="ECO:0000313" key="2">
    <source>
        <dbReference type="Proteomes" id="UP001215280"/>
    </source>
</evidence>
<dbReference type="AlphaFoldDB" id="A0AAD7H9C4"/>
<organism evidence="1 2">
    <name type="scientific">Mycena maculata</name>
    <dbReference type="NCBI Taxonomy" id="230809"/>
    <lineage>
        <taxon>Eukaryota</taxon>
        <taxon>Fungi</taxon>
        <taxon>Dikarya</taxon>
        <taxon>Basidiomycota</taxon>
        <taxon>Agaricomycotina</taxon>
        <taxon>Agaricomycetes</taxon>
        <taxon>Agaricomycetidae</taxon>
        <taxon>Agaricales</taxon>
        <taxon>Marasmiineae</taxon>
        <taxon>Mycenaceae</taxon>
        <taxon>Mycena</taxon>
    </lineage>
</organism>
<reference evidence="1" key="1">
    <citation type="submission" date="2023-03" db="EMBL/GenBank/DDBJ databases">
        <title>Massive genome expansion in bonnet fungi (Mycena s.s.) driven by repeated elements and novel gene families across ecological guilds.</title>
        <authorList>
            <consortium name="Lawrence Berkeley National Laboratory"/>
            <person name="Harder C.B."/>
            <person name="Miyauchi S."/>
            <person name="Viragh M."/>
            <person name="Kuo A."/>
            <person name="Thoen E."/>
            <person name="Andreopoulos B."/>
            <person name="Lu D."/>
            <person name="Skrede I."/>
            <person name="Drula E."/>
            <person name="Henrissat B."/>
            <person name="Morin E."/>
            <person name="Kohler A."/>
            <person name="Barry K."/>
            <person name="LaButti K."/>
            <person name="Morin E."/>
            <person name="Salamov A."/>
            <person name="Lipzen A."/>
            <person name="Mereny Z."/>
            <person name="Hegedus B."/>
            <person name="Baldrian P."/>
            <person name="Stursova M."/>
            <person name="Weitz H."/>
            <person name="Taylor A."/>
            <person name="Grigoriev I.V."/>
            <person name="Nagy L.G."/>
            <person name="Martin F."/>
            <person name="Kauserud H."/>
        </authorList>
    </citation>
    <scope>NUCLEOTIDE SEQUENCE</scope>
    <source>
        <strain evidence="1">CBHHK188m</strain>
    </source>
</reference>
<dbReference type="Proteomes" id="UP001215280">
    <property type="component" value="Unassembled WGS sequence"/>
</dbReference>
<gene>
    <name evidence="1" type="ORF">DFH07DRAFT_717285</name>
</gene>
<feature type="non-terminal residue" evidence="1">
    <location>
        <position position="1"/>
    </location>
</feature>
<dbReference type="EMBL" id="JARJLG010000346">
    <property type="protein sequence ID" value="KAJ7715582.1"/>
    <property type="molecule type" value="Genomic_DNA"/>
</dbReference>
<proteinExistence type="predicted"/>
<comment type="caution">
    <text evidence="1">The sequence shown here is derived from an EMBL/GenBank/DDBJ whole genome shotgun (WGS) entry which is preliminary data.</text>
</comment>